<name>A0A1D1W9D8_RAMVA</name>
<evidence type="ECO:0000313" key="2">
    <source>
        <dbReference type="Proteomes" id="UP000186922"/>
    </source>
</evidence>
<dbReference type="EMBL" id="BDGG01000085">
    <property type="protein sequence ID" value="GAV09971.1"/>
    <property type="molecule type" value="Genomic_DNA"/>
</dbReference>
<accession>A0A1D1W9D8</accession>
<comment type="caution">
    <text evidence="1">The sequence shown here is derived from an EMBL/GenBank/DDBJ whole genome shotgun (WGS) entry which is preliminary data.</text>
</comment>
<gene>
    <name evidence="1" type="primary">RvY_19455-1</name>
    <name evidence="1" type="synonym">RvY_19455.1</name>
    <name evidence="1" type="ORF">RvY_19455</name>
</gene>
<reference evidence="1 2" key="1">
    <citation type="journal article" date="2016" name="Nat. Commun.">
        <title>Extremotolerant tardigrade genome and improved radiotolerance of human cultured cells by tardigrade-unique protein.</title>
        <authorList>
            <person name="Hashimoto T."/>
            <person name="Horikawa D.D."/>
            <person name="Saito Y."/>
            <person name="Kuwahara H."/>
            <person name="Kozuka-Hata H."/>
            <person name="Shin-I T."/>
            <person name="Minakuchi Y."/>
            <person name="Ohishi K."/>
            <person name="Motoyama A."/>
            <person name="Aizu T."/>
            <person name="Enomoto A."/>
            <person name="Kondo K."/>
            <person name="Tanaka S."/>
            <person name="Hara Y."/>
            <person name="Koshikawa S."/>
            <person name="Sagara H."/>
            <person name="Miura T."/>
            <person name="Yokobori S."/>
            <person name="Miyagawa K."/>
            <person name="Suzuki Y."/>
            <person name="Kubo T."/>
            <person name="Oyama M."/>
            <person name="Kohara Y."/>
            <person name="Fujiyama A."/>
            <person name="Arakawa K."/>
            <person name="Katayama T."/>
            <person name="Toyoda A."/>
            <person name="Kunieda T."/>
        </authorList>
    </citation>
    <scope>NUCLEOTIDE SEQUENCE [LARGE SCALE GENOMIC DNA]</scope>
    <source>
        <strain evidence="1 2">YOKOZUNA-1</strain>
    </source>
</reference>
<protein>
    <submittedName>
        <fullName evidence="1">Uncharacterized protein</fullName>
    </submittedName>
</protein>
<sequence length="16" mass="1919">EQVECNEHKFGFSVEH</sequence>
<organism evidence="1 2">
    <name type="scientific">Ramazzottius varieornatus</name>
    <name type="common">Water bear</name>
    <name type="synonym">Tardigrade</name>
    <dbReference type="NCBI Taxonomy" id="947166"/>
    <lineage>
        <taxon>Eukaryota</taxon>
        <taxon>Metazoa</taxon>
        <taxon>Ecdysozoa</taxon>
        <taxon>Tardigrada</taxon>
        <taxon>Eutardigrada</taxon>
        <taxon>Parachela</taxon>
        <taxon>Hypsibioidea</taxon>
        <taxon>Ramazzottiidae</taxon>
        <taxon>Ramazzottius</taxon>
    </lineage>
</organism>
<dbReference type="Proteomes" id="UP000186922">
    <property type="component" value="Unassembled WGS sequence"/>
</dbReference>
<dbReference type="AlphaFoldDB" id="A0A1D1W9D8"/>
<feature type="non-terminal residue" evidence="1">
    <location>
        <position position="1"/>
    </location>
</feature>
<proteinExistence type="predicted"/>
<evidence type="ECO:0000313" key="1">
    <source>
        <dbReference type="EMBL" id="GAV09971.1"/>
    </source>
</evidence>
<keyword evidence="2" id="KW-1185">Reference proteome</keyword>